<protein>
    <recommendedName>
        <fullName evidence="7">AlgX/AlgJ SGNH hydrolase-like domain-containing protein</fullName>
    </recommendedName>
</protein>
<keyword evidence="6" id="KW-0016">Alginate biosynthesis</keyword>
<keyword evidence="3" id="KW-0808">Transferase</keyword>
<dbReference type="Proteomes" id="UP000317078">
    <property type="component" value="Unassembled WGS sequence"/>
</dbReference>
<accession>A0A502GJS0</accession>
<evidence type="ECO:0000256" key="5">
    <source>
        <dbReference type="ARBA" id="ARBA00022764"/>
    </source>
</evidence>
<reference evidence="8 9" key="1">
    <citation type="journal article" date="2019" name="Environ. Microbiol.">
        <title>Species interactions and distinct microbial communities in high Arctic permafrost affected cryosols are associated with the CH4 and CO2 gas fluxes.</title>
        <authorList>
            <person name="Altshuler I."/>
            <person name="Hamel J."/>
            <person name="Turney S."/>
            <person name="Magnuson E."/>
            <person name="Levesque R."/>
            <person name="Greer C."/>
            <person name="Whyte L.G."/>
        </authorList>
    </citation>
    <scope>NUCLEOTIDE SEQUENCE [LARGE SCALE GENOMIC DNA]</scope>
    <source>
        <strain evidence="8 9">S9.3B</strain>
    </source>
</reference>
<evidence type="ECO:0000256" key="1">
    <source>
        <dbReference type="ARBA" id="ARBA00004418"/>
    </source>
</evidence>
<evidence type="ECO:0000256" key="4">
    <source>
        <dbReference type="ARBA" id="ARBA00022729"/>
    </source>
</evidence>
<feature type="domain" description="AlgX/AlgJ SGNH hydrolase-like" evidence="7">
    <location>
        <begin position="51"/>
        <end position="312"/>
    </location>
</feature>
<dbReference type="GO" id="GO:0042597">
    <property type="term" value="C:periplasmic space"/>
    <property type="evidence" value="ECO:0007669"/>
    <property type="project" value="UniProtKB-SubCell"/>
</dbReference>
<evidence type="ECO:0000313" key="8">
    <source>
        <dbReference type="EMBL" id="TPG61043.1"/>
    </source>
</evidence>
<dbReference type="AlphaFoldDB" id="A0A502GJS0"/>
<dbReference type="PROSITE" id="PS51318">
    <property type="entry name" value="TAT"/>
    <property type="match status" value="1"/>
</dbReference>
<evidence type="ECO:0000256" key="6">
    <source>
        <dbReference type="ARBA" id="ARBA00022841"/>
    </source>
</evidence>
<dbReference type="GO" id="GO:0042121">
    <property type="term" value="P:alginic acid biosynthetic process"/>
    <property type="evidence" value="ECO:0007669"/>
    <property type="project" value="UniProtKB-UniPathway"/>
</dbReference>
<comment type="caution">
    <text evidence="8">The sequence shown here is derived from an EMBL/GenBank/DDBJ whole genome shotgun (WGS) entry which is preliminary data.</text>
</comment>
<dbReference type="InterPro" id="IPR031811">
    <property type="entry name" value="ALGX/ALGJ_SGNH-like"/>
</dbReference>
<gene>
    <name evidence="8" type="ORF">EAH89_00280</name>
</gene>
<proteinExistence type="predicted"/>
<keyword evidence="9" id="KW-1185">Reference proteome</keyword>
<dbReference type="Pfam" id="PF16822">
    <property type="entry name" value="ALGX"/>
    <property type="match status" value="1"/>
</dbReference>
<dbReference type="OrthoDB" id="9760774at2"/>
<dbReference type="UniPathway" id="UPA00286"/>
<name>A0A502GJS0_9PROT</name>
<dbReference type="EMBL" id="RCZP01000001">
    <property type="protein sequence ID" value="TPG61043.1"/>
    <property type="molecule type" value="Genomic_DNA"/>
</dbReference>
<evidence type="ECO:0000256" key="3">
    <source>
        <dbReference type="ARBA" id="ARBA00022679"/>
    </source>
</evidence>
<evidence type="ECO:0000256" key="2">
    <source>
        <dbReference type="ARBA" id="ARBA00005182"/>
    </source>
</evidence>
<comment type="pathway">
    <text evidence="2">Glycan biosynthesis; alginate biosynthesis.</text>
</comment>
<sequence length="346" mass="37346">MIHLTKLFSDEVSLNVAADLSRRTALRTGLGLSAGLATPPGARAATIMNGVVVGKNGWLFLAFDDPRQASSARLGQVTKIINDAVGLIRARGIECAILVAPAKARVYPEFLPEDWTFSPEAAQRYGLAVEGLRAGGAVVPDLAQVFAAQRRSAPGEALYFRNDIHWTPAAAELAATDLVAQLSPRLRLPPSRAPGTRLGERVQMPGTENDLLNLLPAPERSKYQVEPFLVRRPLAAAGRDALVQDDAADVAVVGNSFAQPKYNLAPMISSLLNRPVSLSWENHLKGPYRVLLDYLRGAGFKRHRPKLIVWNIIEQDFGLLPSDGRAFPNNAIPADEFLSGIGQALA</sequence>
<evidence type="ECO:0000313" key="9">
    <source>
        <dbReference type="Proteomes" id="UP000317078"/>
    </source>
</evidence>
<dbReference type="InterPro" id="IPR006311">
    <property type="entry name" value="TAT_signal"/>
</dbReference>
<evidence type="ECO:0000259" key="7">
    <source>
        <dbReference type="Pfam" id="PF16822"/>
    </source>
</evidence>
<keyword evidence="5" id="KW-0574">Periplasm</keyword>
<comment type="subcellular location">
    <subcellularLocation>
        <location evidence="1">Periplasm</location>
    </subcellularLocation>
</comment>
<dbReference type="GO" id="GO:0016740">
    <property type="term" value="F:transferase activity"/>
    <property type="evidence" value="ECO:0007669"/>
    <property type="project" value="UniProtKB-KW"/>
</dbReference>
<organism evidence="8 9">
    <name type="scientific">Muricoccus nepalensis</name>
    <dbReference type="NCBI Taxonomy" id="1854500"/>
    <lineage>
        <taxon>Bacteria</taxon>
        <taxon>Pseudomonadati</taxon>
        <taxon>Pseudomonadota</taxon>
        <taxon>Alphaproteobacteria</taxon>
        <taxon>Acetobacterales</taxon>
        <taxon>Roseomonadaceae</taxon>
        <taxon>Muricoccus</taxon>
    </lineage>
</organism>
<keyword evidence="4" id="KW-0732">Signal</keyword>